<evidence type="ECO:0000313" key="2">
    <source>
        <dbReference type="EMBL" id="RBO87959.1"/>
    </source>
</evidence>
<feature type="domain" description="Gp28/Gp37-like" evidence="1">
    <location>
        <begin position="32"/>
        <end position="140"/>
    </location>
</feature>
<dbReference type="RefSeq" id="WP_147265896.1">
    <property type="nucleotide sequence ID" value="NZ_QNRE01000010.1"/>
</dbReference>
<protein>
    <recommendedName>
        <fullName evidence="1">Gp28/Gp37-like domain-containing protein</fullName>
    </recommendedName>
</protein>
<sequence length="200" mass="22284">MTVVTIDFDATYARLAHAASLEKSARLNPPVVRFWDGDWNLRGAVNRIVSADIRELNNETGTALFELPLDYWMSDWVIDVNGRSTDGIHATVDRDGVRWSGRMESFTVVKNDDGTGSLRILFKHDYEELKHLLGYANPFACRPGHNRPGRQAKGLITPSGGAISEGVDNFRSIPMDLQIDRVFRDPARHGGMVATTCRPS</sequence>
<dbReference type="OrthoDB" id="4410004at2"/>
<dbReference type="STRING" id="1210090.GCA_001613185_00957"/>
<dbReference type="InterPro" id="IPR029432">
    <property type="entry name" value="Gp28/Gp37-like_dom"/>
</dbReference>
<gene>
    <name evidence="2" type="ORF">DFR74_110215</name>
</gene>
<comment type="caution">
    <text evidence="2">The sequence shown here is derived from an EMBL/GenBank/DDBJ whole genome shotgun (WGS) entry which is preliminary data.</text>
</comment>
<evidence type="ECO:0000313" key="3">
    <source>
        <dbReference type="Proteomes" id="UP000252586"/>
    </source>
</evidence>
<dbReference type="EMBL" id="QNRE01000010">
    <property type="protein sequence ID" value="RBO87959.1"/>
    <property type="molecule type" value="Genomic_DNA"/>
</dbReference>
<accession>A0A366DEL7</accession>
<dbReference type="Pfam" id="PF14594">
    <property type="entry name" value="Sipho_Gp37"/>
    <property type="match status" value="1"/>
</dbReference>
<name>A0A366DEL7_9NOCA</name>
<organism evidence="2 3">
    <name type="scientific">Nocardia puris</name>
    <dbReference type="NCBI Taxonomy" id="208602"/>
    <lineage>
        <taxon>Bacteria</taxon>
        <taxon>Bacillati</taxon>
        <taxon>Actinomycetota</taxon>
        <taxon>Actinomycetes</taxon>
        <taxon>Mycobacteriales</taxon>
        <taxon>Nocardiaceae</taxon>
        <taxon>Nocardia</taxon>
    </lineage>
</organism>
<proteinExistence type="predicted"/>
<evidence type="ECO:0000259" key="1">
    <source>
        <dbReference type="Pfam" id="PF14594"/>
    </source>
</evidence>
<dbReference type="Proteomes" id="UP000252586">
    <property type="component" value="Unassembled WGS sequence"/>
</dbReference>
<dbReference type="AlphaFoldDB" id="A0A366DEL7"/>
<reference evidence="2 3" key="1">
    <citation type="submission" date="2018-06" db="EMBL/GenBank/DDBJ databases">
        <title>Genomic Encyclopedia of Type Strains, Phase IV (KMG-IV): sequencing the most valuable type-strain genomes for metagenomic binning, comparative biology and taxonomic classification.</title>
        <authorList>
            <person name="Goeker M."/>
        </authorList>
    </citation>
    <scope>NUCLEOTIDE SEQUENCE [LARGE SCALE GENOMIC DNA]</scope>
    <source>
        <strain evidence="2 3">DSM 44599</strain>
    </source>
</reference>
<keyword evidence="3" id="KW-1185">Reference proteome</keyword>